<dbReference type="STRING" id="4232.A0A251TCU1"/>
<dbReference type="InParanoid" id="A0A251TCU1"/>
<reference evidence="8" key="2">
    <citation type="submission" date="2017-02" db="EMBL/GenBank/DDBJ databases">
        <title>Sunflower complete genome.</title>
        <authorList>
            <person name="Langlade N."/>
            <person name="Munos S."/>
        </authorList>
    </citation>
    <scope>NUCLEOTIDE SEQUENCE [LARGE SCALE GENOMIC DNA]</scope>
    <source>
        <tissue evidence="8">Leaves</tissue>
    </source>
</reference>
<evidence type="ECO:0000256" key="2">
    <source>
        <dbReference type="ARBA" id="ARBA00022473"/>
    </source>
</evidence>
<gene>
    <name evidence="8" type="ORF">HannXRQ_Chr11g0333991</name>
    <name evidence="7" type="ORF">HanXRQr2_Chr11g0480481</name>
</gene>
<dbReference type="Pfam" id="PF07899">
    <property type="entry name" value="Frigida"/>
    <property type="match status" value="1"/>
</dbReference>
<sequence length="621" mass="68018">MATISEISAAINEITIKKQTLYKSFIHLQSQTPSSFTLPFTWAHIDSHFTTLHKTLLSKFTLLQTLHQSTRPELISLCQNSDGSGLTRFIEQLELALDQDQPSVLSSELVDAYRFAPDAFRMVLDAMGCEGGEFELVRGGWVVMLEGLVRAEAGGVADEVKDRAMEIAVKWNRMRVEGKEESVLGFLLLVCAYGIVDRFSVDDVVDSFVVVAEDRRSVDLCRRIVPASNVNDIIQKLIDKDMHVPAVKFSIELQKTDKFPPVGLLEQRKLRSLSVIEDARKNVKNLHVCNVVIMKEINTLKSIIKCIEENHLQSEYPKDSVVELVNRLENEVENNKQALVNNLCLRKQPTRAAVLTNDQRPKKQPARAAALTNNMRLRKQPARAAALKNQLRVRKQPARATVLKNQLLSKSKKRELNKGQPVTESAAVATPIQNGKLVQKSRSQRSKSKKRELNKGQQATESAAVATPIQNGKLVQESRSQKSDLLPDNFDKCRNSPVGSGPTGSNAPYASPVVSHDGLVRAIIGDNPNGSNSPLGSGPTGSNAPYASPVVSRDGSTKAVIGDDPNGSNSPLGSGPTGSNAPYASPIASHDGSTRVEISYDFYAQQLQPPSDCNSCGWISD</sequence>
<evidence type="ECO:0000256" key="4">
    <source>
        <dbReference type="ARBA" id="ARBA00023089"/>
    </source>
</evidence>
<dbReference type="AlphaFoldDB" id="A0A251TCU1"/>
<feature type="compositionally biased region" description="Polar residues" evidence="6">
    <location>
        <begin position="566"/>
        <end position="582"/>
    </location>
</feature>
<evidence type="ECO:0000256" key="5">
    <source>
        <dbReference type="RuleBase" id="RU364012"/>
    </source>
</evidence>
<feature type="compositionally biased region" description="Polar residues" evidence="6">
    <location>
        <begin position="528"/>
        <end position="545"/>
    </location>
</feature>
<proteinExistence type="inferred from homology"/>
<evidence type="ECO:0000313" key="8">
    <source>
        <dbReference type="EMBL" id="OTG07751.1"/>
    </source>
</evidence>
<keyword evidence="2 5" id="KW-0217">Developmental protein</keyword>
<dbReference type="PANTHER" id="PTHR31791">
    <property type="entry name" value="FRIGIDA-LIKE PROTEIN 3-RELATED"/>
    <property type="match status" value="1"/>
</dbReference>
<protein>
    <recommendedName>
        <fullName evidence="5">FRIGIDA-like protein</fullName>
    </recommendedName>
</protein>
<dbReference type="GO" id="GO:0030154">
    <property type="term" value="P:cell differentiation"/>
    <property type="evidence" value="ECO:0007669"/>
    <property type="project" value="UniProtKB-KW"/>
</dbReference>
<keyword evidence="9" id="KW-1185">Reference proteome</keyword>
<keyword evidence="3 5" id="KW-0221">Differentiation</keyword>
<reference evidence="7" key="3">
    <citation type="submission" date="2020-06" db="EMBL/GenBank/DDBJ databases">
        <title>Helianthus annuus Genome sequencing and assembly Release 2.</title>
        <authorList>
            <person name="Gouzy J."/>
            <person name="Langlade N."/>
            <person name="Munos S."/>
        </authorList>
    </citation>
    <scope>NUCLEOTIDE SEQUENCE</scope>
    <source>
        <tissue evidence="7">Leaves</tissue>
    </source>
</reference>
<evidence type="ECO:0000313" key="7">
    <source>
        <dbReference type="EMBL" id="KAF5781179.1"/>
    </source>
</evidence>
<dbReference type="Gramene" id="mRNA:HanXRQr2_Chr11g0480481">
    <property type="protein sequence ID" value="mRNA:HanXRQr2_Chr11g0480481"/>
    <property type="gene ID" value="HanXRQr2_Chr11g0480481"/>
</dbReference>
<keyword evidence="4 5" id="KW-0287">Flowering</keyword>
<accession>A0A251TCU1</accession>
<organism evidence="8 9">
    <name type="scientific">Helianthus annuus</name>
    <name type="common">Common sunflower</name>
    <dbReference type="NCBI Taxonomy" id="4232"/>
    <lineage>
        <taxon>Eukaryota</taxon>
        <taxon>Viridiplantae</taxon>
        <taxon>Streptophyta</taxon>
        <taxon>Embryophyta</taxon>
        <taxon>Tracheophyta</taxon>
        <taxon>Spermatophyta</taxon>
        <taxon>Magnoliopsida</taxon>
        <taxon>eudicotyledons</taxon>
        <taxon>Gunneridae</taxon>
        <taxon>Pentapetalae</taxon>
        <taxon>asterids</taxon>
        <taxon>campanulids</taxon>
        <taxon>Asterales</taxon>
        <taxon>Asteraceae</taxon>
        <taxon>Asteroideae</taxon>
        <taxon>Heliantheae alliance</taxon>
        <taxon>Heliantheae</taxon>
        <taxon>Helianthus</taxon>
    </lineage>
</organism>
<evidence type="ECO:0000256" key="1">
    <source>
        <dbReference type="ARBA" id="ARBA00008956"/>
    </source>
</evidence>
<dbReference type="Proteomes" id="UP000215914">
    <property type="component" value="Chromosome 11"/>
</dbReference>
<dbReference type="InterPro" id="IPR012474">
    <property type="entry name" value="Frigida"/>
</dbReference>
<feature type="compositionally biased region" description="Basic residues" evidence="6">
    <location>
        <begin position="442"/>
        <end position="452"/>
    </location>
</feature>
<name>A0A251TCU1_HELAN</name>
<dbReference type="EMBL" id="CM007900">
    <property type="protein sequence ID" value="OTG07751.1"/>
    <property type="molecule type" value="Genomic_DNA"/>
</dbReference>
<dbReference type="PANTHER" id="PTHR31791:SF47">
    <property type="entry name" value="INACTIVE FRIGIDA-LIKE PROTEIN 2"/>
    <property type="match status" value="1"/>
</dbReference>
<evidence type="ECO:0000256" key="6">
    <source>
        <dbReference type="SAM" id="MobiDB-lite"/>
    </source>
</evidence>
<dbReference type="OMA" id="WAHIDSH"/>
<dbReference type="OrthoDB" id="1166059at2759"/>
<evidence type="ECO:0000256" key="3">
    <source>
        <dbReference type="ARBA" id="ARBA00022782"/>
    </source>
</evidence>
<feature type="region of interest" description="Disordered" evidence="6">
    <location>
        <begin position="408"/>
        <end position="590"/>
    </location>
</feature>
<reference evidence="7 9" key="1">
    <citation type="journal article" date="2017" name="Nature">
        <title>The sunflower genome provides insights into oil metabolism, flowering and Asterid evolution.</title>
        <authorList>
            <person name="Badouin H."/>
            <person name="Gouzy J."/>
            <person name="Grassa C.J."/>
            <person name="Murat F."/>
            <person name="Staton S.E."/>
            <person name="Cottret L."/>
            <person name="Lelandais-Briere C."/>
            <person name="Owens G.L."/>
            <person name="Carrere S."/>
            <person name="Mayjonade B."/>
            <person name="Legrand L."/>
            <person name="Gill N."/>
            <person name="Kane N.C."/>
            <person name="Bowers J.E."/>
            <person name="Hubner S."/>
            <person name="Bellec A."/>
            <person name="Berard A."/>
            <person name="Berges H."/>
            <person name="Blanchet N."/>
            <person name="Boniface M.C."/>
            <person name="Brunel D."/>
            <person name="Catrice O."/>
            <person name="Chaidir N."/>
            <person name="Claudel C."/>
            <person name="Donnadieu C."/>
            <person name="Faraut T."/>
            <person name="Fievet G."/>
            <person name="Helmstetter N."/>
            <person name="King M."/>
            <person name="Knapp S.J."/>
            <person name="Lai Z."/>
            <person name="Le Paslier M.C."/>
            <person name="Lippi Y."/>
            <person name="Lorenzon L."/>
            <person name="Mandel J.R."/>
            <person name="Marage G."/>
            <person name="Marchand G."/>
            <person name="Marquand E."/>
            <person name="Bret-Mestries E."/>
            <person name="Morien E."/>
            <person name="Nambeesan S."/>
            <person name="Nguyen T."/>
            <person name="Pegot-Espagnet P."/>
            <person name="Pouilly N."/>
            <person name="Raftis F."/>
            <person name="Sallet E."/>
            <person name="Schiex T."/>
            <person name="Thomas J."/>
            <person name="Vandecasteele C."/>
            <person name="Vares D."/>
            <person name="Vear F."/>
            <person name="Vautrin S."/>
            <person name="Crespi M."/>
            <person name="Mangin B."/>
            <person name="Burke J.M."/>
            <person name="Salse J."/>
            <person name="Munos S."/>
            <person name="Vincourt P."/>
            <person name="Rieseberg L.H."/>
            <person name="Langlade N.B."/>
        </authorList>
    </citation>
    <scope>NUCLEOTIDE SEQUENCE [LARGE SCALE GENOMIC DNA]</scope>
    <source>
        <strain evidence="9">cv. SF193</strain>
        <tissue evidence="7">Leaves</tissue>
    </source>
</reference>
<dbReference type="GO" id="GO:0009908">
    <property type="term" value="P:flower development"/>
    <property type="evidence" value="ECO:0007669"/>
    <property type="project" value="UniProtKB-KW"/>
</dbReference>
<dbReference type="EMBL" id="MNCJ02000326">
    <property type="protein sequence ID" value="KAF5781179.1"/>
    <property type="molecule type" value="Genomic_DNA"/>
</dbReference>
<comment type="similarity">
    <text evidence="1 5">Belongs to the Frigida family.</text>
</comment>
<evidence type="ECO:0000313" key="9">
    <source>
        <dbReference type="Proteomes" id="UP000215914"/>
    </source>
</evidence>